<accession>A0A6B0U8Z9</accession>
<proteinExistence type="predicted"/>
<dbReference type="AlphaFoldDB" id="A0A6B0U8Z9"/>
<feature type="compositionally biased region" description="Basic and acidic residues" evidence="1">
    <location>
        <begin position="73"/>
        <end position="105"/>
    </location>
</feature>
<evidence type="ECO:0000256" key="1">
    <source>
        <dbReference type="SAM" id="MobiDB-lite"/>
    </source>
</evidence>
<evidence type="ECO:0000313" key="2">
    <source>
        <dbReference type="EMBL" id="MXU89039.1"/>
    </source>
</evidence>
<sequence>MAITPAFLFRFPRRCLLVIVMKVKGTRTDSPHGFEEVDSRDALGRHTAISSKWSNHVATLHGEAGRTNARAHNTGEREAKNEERAFGEKRGEERHSFGERGECED</sequence>
<protein>
    <submittedName>
        <fullName evidence="2">Putative secreted protein</fullName>
    </submittedName>
</protein>
<name>A0A6B0U8Z9_IXORI</name>
<feature type="region of interest" description="Disordered" evidence="1">
    <location>
        <begin position="63"/>
        <end position="105"/>
    </location>
</feature>
<reference evidence="2" key="1">
    <citation type="submission" date="2019-12" db="EMBL/GenBank/DDBJ databases">
        <title>An insight into the sialome of adult female Ixodes ricinus ticks feeding for 6 days.</title>
        <authorList>
            <person name="Perner J."/>
            <person name="Ribeiro J.M.C."/>
        </authorList>
    </citation>
    <scope>NUCLEOTIDE SEQUENCE</scope>
    <source>
        <strain evidence="2">Semi-engorged</strain>
        <tissue evidence="2">Salivary glands</tissue>
    </source>
</reference>
<organism evidence="2">
    <name type="scientific">Ixodes ricinus</name>
    <name type="common">Common tick</name>
    <name type="synonym">Acarus ricinus</name>
    <dbReference type="NCBI Taxonomy" id="34613"/>
    <lineage>
        <taxon>Eukaryota</taxon>
        <taxon>Metazoa</taxon>
        <taxon>Ecdysozoa</taxon>
        <taxon>Arthropoda</taxon>
        <taxon>Chelicerata</taxon>
        <taxon>Arachnida</taxon>
        <taxon>Acari</taxon>
        <taxon>Parasitiformes</taxon>
        <taxon>Ixodida</taxon>
        <taxon>Ixodoidea</taxon>
        <taxon>Ixodidae</taxon>
        <taxon>Ixodinae</taxon>
        <taxon>Ixodes</taxon>
    </lineage>
</organism>
<dbReference type="EMBL" id="GIFC01006956">
    <property type="protein sequence ID" value="MXU89039.1"/>
    <property type="molecule type" value="Transcribed_RNA"/>
</dbReference>